<feature type="non-terminal residue" evidence="2">
    <location>
        <position position="1"/>
    </location>
</feature>
<reference evidence="3" key="1">
    <citation type="journal article" date="2019" name="Int. J. Syst. Evol. Microbiol.">
        <title>The Global Catalogue of Microorganisms (GCM) 10K type strain sequencing project: providing services to taxonomists for standard genome sequencing and annotation.</title>
        <authorList>
            <consortium name="The Broad Institute Genomics Platform"/>
            <consortium name="The Broad Institute Genome Sequencing Center for Infectious Disease"/>
            <person name="Wu L."/>
            <person name="Ma J."/>
        </authorList>
    </citation>
    <scope>NUCLEOTIDE SEQUENCE [LARGE SCALE GENOMIC DNA]</scope>
    <source>
        <strain evidence="3">JCM 32148</strain>
    </source>
</reference>
<sequence length="245" mass="27285">ATRSLPDDRTIVVERFRDELGDWRLAVHSVLGARVNAPWALAIGRRLTERYGVDAQVMPSDDGIVVRLPDTVDEPPGADVVAFEPDEIAQLVEESVGTSALFAARFRECAARSLLLPRRDPRRRQPLWQQRQRAAQLLDVAREYAEFPVTLEAARECLQDVFDQPALTGMMRDLAARRVRLVEVETSQPSPFARSLLFGYVGAFLYEGDAPLAERRAAALALDSALLGELLGRVDLRELLDPTVL</sequence>
<keyword evidence="3" id="KW-1185">Reference proteome</keyword>
<proteinExistence type="predicted"/>
<comment type="caution">
    <text evidence="2">The sequence shown here is derived from an EMBL/GenBank/DDBJ whole genome shotgun (WGS) entry which is preliminary data.</text>
</comment>
<accession>A0ABW3AAB0</accession>
<evidence type="ECO:0000313" key="3">
    <source>
        <dbReference type="Proteomes" id="UP001597053"/>
    </source>
</evidence>
<dbReference type="PANTHER" id="PTHR47962:SF5">
    <property type="entry name" value="ATP-DEPENDENT HELICASE LHR-RELATED"/>
    <property type="match status" value="1"/>
</dbReference>
<keyword evidence="2" id="KW-0378">Hydrolase</keyword>
<organism evidence="2 3">
    <name type="scientific">Micromonospora azadirachtae</name>
    <dbReference type="NCBI Taxonomy" id="1970735"/>
    <lineage>
        <taxon>Bacteria</taxon>
        <taxon>Bacillati</taxon>
        <taxon>Actinomycetota</taxon>
        <taxon>Actinomycetes</taxon>
        <taxon>Micromonosporales</taxon>
        <taxon>Micromonosporaceae</taxon>
        <taxon>Micromonospora</taxon>
    </lineage>
</organism>
<dbReference type="PANTHER" id="PTHR47962">
    <property type="entry name" value="ATP-DEPENDENT HELICASE LHR-RELATED-RELATED"/>
    <property type="match status" value="1"/>
</dbReference>
<evidence type="ECO:0000313" key="2">
    <source>
        <dbReference type="EMBL" id="MFD0787815.1"/>
    </source>
</evidence>
<dbReference type="Pfam" id="PF08494">
    <property type="entry name" value="DEAD_assoc"/>
    <property type="match status" value="1"/>
</dbReference>
<dbReference type="InterPro" id="IPR052511">
    <property type="entry name" value="ATP-dep_Helicase"/>
</dbReference>
<feature type="non-terminal residue" evidence="2">
    <location>
        <position position="245"/>
    </location>
</feature>
<feature type="domain" description="Lhr-like DEAD/H associated" evidence="1">
    <location>
        <begin position="5"/>
        <end position="193"/>
    </location>
</feature>
<evidence type="ECO:0000259" key="1">
    <source>
        <dbReference type="Pfam" id="PF08494"/>
    </source>
</evidence>
<dbReference type="EMBL" id="JBHTHM010002275">
    <property type="protein sequence ID" value="MFD0787815.1"/>
    <property type="molecule type" value="Genomic_DNA"/>
</dbReference>
<name>A0ABW3AAB0_9ACTN</name>
<keyword evidence="2" id="KW-0547">Nucleotide-binding</keyword>
<dbReference type="InterPro" id="IPR013701">
    <property type="entry name" value="Lhr-like_DEAD/DEAH_assoc"/>
</dbReference>
<dbReference type="GO" id="GO:0004386">
    <property type="term" value="F:helicase activity"/>
    <property type="evidence" value="ECO:0007669"/>
    <property type="project" value="UniProtKB-KW"/>
</dbReference>
<keyword evidence="2" id="KW-0067">ATP-binding</keyword>
<gene>
    <name evidence="2" type="ORF">ACFQZ8_28245</name>
</gene>
<protein>
    <submittedName>
        <fullName evidence="2">DEAD/DEAH box helicase</fullName>
    </submittedName>
</protein>
<keyword evidence="2" id="KW-0347">Helicase</keyword>
<dbReference type="Proteomes" id="UP001597053">
    <property type="component" value="Unassembled WGS sequence"/>
</dbReference>